<gene>
    <name evidence="2" type="ORF">AB0T83_18355</name>
</gene>
<dbReference type="PROSITE" id="PS51725">
    <property type="entry name" value="ABM"/>
    <property type="match status" value="1"/>
</dbReference>
<comment type="caution">
    <text evidence="2">The sequence shown here is derived from an EMBL/GenBank/DDBJ whole genome shotgun (WGS) entry which is preliminary data.</text>
</comment>
<evidence type="ECO:0000313" key="2">
    <source>
        <dbReference type="EMBL" id="MEV8468729.1"/>
    </source>
</evidence>
<dbReference type="InterPro" id="IPR050744">
    <property type="entry name" value="AI-2_Isomerase_LsrG"/>
</dbReference>
<evidence type="ECO:0000313" key="3">
    <source>
        <dbReference type="Proteomes" id="UP001553161"/>
    </source>
</evidence>
<reference evidence="2 3" key="1">
    <citation type="submission" date="2024-07" db="EMBL/GenBank/DDBJ databases">
        <authorList>
            <person name="Kang M."/>
        </authorList>
    </citation>
    <scope>NUCLEOTIDE SEQUENCE [LARGE SCALE GENOMIC DNA]</scope>
    <source>
        <strain evidence="2 3">DFM31</strain>
    </source>
</reference>
<dbReference type="Pfam" id="PF03992">
    <property type="entry name" value="ABM"/>
    <property type="match status" value="1"/>
</dbReference>
<dbReference type="SUPFAM" id="SSF54909">
    <property type="entry name" value="Dimeric alpha+beta barrel"/>
    <property type="match status" value="1"/>
</dbReference>
<sequence length="104" mass="10874">MSTVHVLAIITTKLGQREAVLEKFNANVPAVLAEDGCIAYEATIDADGAGPIQTPAGVDTFVVVEKWASLEALAAHGASAHMKAYAESTKDMVADRVIHVLSPS</sequence>
<keyword evidence="2" id="KW-0503">Monooxygenase</keyword>
<dbReference type="EC" id="1.-.-.-" evidence="2"/>
<evidence type="ECO:0000259" key="1">
    <source>
        <dbReference type="PROSITE" id="PS51725"/>
    </source>
</evidence>
<dbReference type="Proteomes" id="UP001553161">
    <property type="component" value="Unassembled WGS sequence"/>
</dbReference>
<accession>A0ABV3LAY9</accession>
<feature type="domain" description="ABM" evidence="1">
    <location>
        <begin position="4"/>
        <end position="101"/>
    </location>
</feature>
<dbReference type="InterPro" id="IPR011008">
    <property type="entry name" value="Dimeric_a/b-barrel"/>
</dbReference>
<dbReference type="PANTHER" id="PTHR33336">
    <property type="entry name" value="QUINOL MONOOXYGENASE YGIN-RELATED"/>
    <property type="match status" value="1"/>
</dbReference>
<name>A0ABV3LAY9_9RHOB</name>
<dbReference type="EMBL" id="JBFBVU010000038">
    <property type="protein sequence ID" value="MEV8468729.1"/>
    <property type="molecule type" value="Genomic_DNA"/>
</dbReference>
<proteinExistence type="predicted"/>
<dbReference type="PANTHER" id="PTHR33336:SF3">
    <property type="entry name" value="ABM DOMAIN-CONTAINING PROTEIN"/>
    <property type="match status" value="1"/>
</dbReference>
<dbReference type="GO" id="GO:0004497">
    <property type="term" value="F:monooxygenase activity"/>
    <property type="evidence" value="ECO:0007669"/>
    <property type="project" value="UniProtKB-KW"/>
</dbReference>
<keyword evidence="2" id="KW-0560">Oxidoreductase</keyword>
<dbReference type="RefSeq" id="WP_366194689.1">
    <property type="nucleotide sequence ID" value="NZ_JBFBVU010000038.1"/>
</dbReference>
<dbReference type="InterPro" id="IPR007138">
    <property type="entry name" value="ABM_dom"/>
</dbReference>
<keyword evidence="3" id="KW-1185">Reference proteome</keyword>
<dbReference type="Gene3D" id="3.30.70.100">
    <property type="match status" value="1"/>
</dbReference>
<organism evidence="2 3">
    <name type="scientific">Meridianimarinicoccus marinus</name>
    <dbReference type="NCBI Taxonomy" id="3231483"/>
    <lineage>
        <taxon>Bacteria</taxon>
        <taxon>Pseudomonadati</taxon>
        <taxon>Pseudomonadota</taxon>
        <taxon>Alphaproteobacteria</taxon>
        <taxon>Rhodobacterales</taxon>
        <taxon>Paracoccaceae</taxon>
        <taxon>Meridianimarinicoccus</taxon>
    </lineage>
</organism>
<protein>
    <submittedName>
        <fullName evidence="2">Quinol monooxygenase</fullName>
        <ecNumber evidence="2">1.-.-.-</ecNumber>
    </submittedName>
</protein>